<dbReference type="STRING" id="5786.F0ZG92"/>
<protein>
    <recommendedName>
        <fullName evidence="5">Redoxin domain-containing protein</fullName>
    </recommendedName>
</protein>
<dbReference type="FunFam" id="3.40.30.10:FF:000640">
    <property type="entry name" value="Peroxiredoxin type II"/>
    <property type="match status" value="1"/>
</dbReference>
<evidence type="ECO:0000313" key="7">
    <source>
        <dbReference type="Proteomes" id="UP000001064"/>
    </source>
</evidence>
<evidence type="ECO:0000256" key="4">
    <source>
        <dbReference type="ARBA" id="ARBA00023002"/>
    </source>
</evidence>
<dbReference type="OMA" id="YIVCLST"/>
<dbReference type="InterPro" id="IPR037944">
    <property type="entry name" value="PRX5-like"/>
</dbReference>
<dbReference type="GO" id="GO:0005737">
    <property type="term" value="C:cytoplasm"/>
    <property type="evidence" value="ECO:0000318"/>
    <property type="project" value="GO_Central"/>
</dbReference>
<dbReference type="GeneID" id="10503831"/>
<dbReference type="InterPro" id="IPR036249">
    <property type="entry name" value="Thioredoxin-like_sf"/>
</dbReference>
<dbReference type="InParanoid" id="F0ZG92"/>
<dbReference type="Pfam" id="PF08534">
    <property type="entry name" value="Redoxin"/>
    <property type="match status" value="1"/>
</dbReference>
<feature type="domain" description="Redoxin" evidence="5">
    <location>
        <begin position="35"/>
        <end position="176"/>
    </location>
</feature>
<dbReference type="PANTHER" id="PTHR10430:SF40">
    <property type="entry name" value="REDOXIN DOMAIN-CONTAINING PROTEIN"/>
    <property type="match status" value="1"/>
</dbReference>
<keyword evidence="2" id="KW-0575">Peroxidase</keyword>
<keyword evidence="4" id="KW-0560">Oxidoreductase</keyword>
<dbReference type="eggNOG" id="KOG0541">
    <property type="taxonomic scope" value="Eukaryota"/>
</dbReference>
<dbReference type="VEuPathDB" id="AmoebaDB:DICPUDRAFT_150406"/>
<dbReference type="EMBL" id="GL871010">
    <property type="protein sequence ID" value="EGC37017.1"/>
    <property type="molecule type" value="Genomic_DNA"/>
</dbReference>
<comment type="similarity">
    <text evidence="1">Belongs to the peroxiredoxin family. Prx5 subfamily.</text>
</comment>
<evidence type="ECO:0000256" key="1">
    <source>
        <dbReference type="ARBA" id="ARBA00010505"/>
    </source>
</evidence>
<keyword evidence="3" id="KW-0049">Antioxidant</keyword>
<dbReference type="SUPFAM" id="SSF52833">
    <property type="entry name" value="Thioredoxin-like"/>
    <property type="match status" value="1"/>
</dbReference>
<gene>
    <name evidence="6" type="ORF">DICPUDRAFT_150406</name>
</gene>
<evidence type="ECO:0000259" key="5">
    <source>
        <dbReference type="Pfam" id="PF08534"/>
    </source>
</evidence>
<dbReference type="KEGG" id="dpp:DICPUDRAFT_150406"/>
<dbReference type="Proteomes" id="UP000001064">
    <property type="component" value="Unassembled WGS sequence"/>
</dbReference>
<evidence type="ECO:0000313" key="6">
    <source>
        <dbReference type="EMBL" id="EGC37017.1"/>
    </source>
</evidence>
<name>F0ZG92_DICPU</name>
<dbReference type="InterPro" id="IPR013740">
    <property type="entry name" value="Redoxin"/>
</dbReference>
<dbReference type="GO" id="GO:0008379">
    <property type="term" value="F:thioredoxin peroxidase activity"/>
    <property type="evidence" value="ECO:0000318"/>
    <property type="project" value="GO_Central"/>
</dbReference>
<sequence length="179" mass="20170">MQHISRSQLFSKTLTQNIRSFVSGNLITSDYVFRDQYGNSHSSRDIFDNKKVVVFGIPGDNPTDTFHHIPSFVKSSGKIYGKADSIICLQNSDVPILRAKSMSLDPKRTIGFLQDPASKFAEDNALCENENLNQGTDSPVPEYKRFALIVDNGRIVFESVEKNVDEWNHTDAETILKKL</sequence>
<dbReference type="FunCoup" id="F0ZG92">
    <property type="interactions" value="30"/>
</dbReference>
<evidence type="ECO:0000256" key="3">
    <source>
        <dbReference type="ARBA" id="ARBA00022862"/>
    </source>
</evidence>
<proteinExistence type="inferred from homology"/>
<dbReference type="GO" id="GO:0045454">
    <property type="term" value="P:cell redox homeostasis"/>
    <property type="evidence" value="ECO:0000318"/>
    <property type="project" value="GO_Central"/>
</dbReference>
<dbReference type="PANTHER" id="PTHR10430">
    <property type="entry name" value="PEROXIREDOXIN"/>
    <property type="match status" value="1"/>
</dbReference>
<accession>F0ZG92</accession>
<dbReference type="AlphaFoldDB" id="F0ZG92"/>
<organism evidence="6 7">
    <name type="scientific">Dictyostelium purpureum</name>
    <name type="common">Slime mold</name>
    <dbReference type="NCBI Taxonomy" id="5786"/>
    <lineage>
        <taxon>Eukaryota</taxon>
        <taxon>Amoebozoa</taxon>
        <taxon>Evosea</taxon>
        <taxon>Eumycetozoa</taxon>
        <taxon>Dictyostelia</taxon>
        <taxon>Dictyosteliales</taxon>
        <taxon>Dictyosteliaceae</taxon>
        <taxon>Dictyostelium</taxon>
    </lineage>
</organism>
<evidence type="ECO:0000256" key="2">
    <source>
        <dbReference type="ARBA" id="ARBA00022559"/>
    </source>
</evidence>
<dbReference type="GO" id="GO:0005739">
    <property type="term" value="C:mitochondrion"/>
    <property type="evidence" value="ECO:0000318"/>
    <property type="project" value="GO_Central"/>
</dbReference>
<dbReference type="GO" id="GO:0005777">
    <property type="term" value="C:peroxisome"/>
    <property type="evidence" value="ECO:0000318"/>
    <property type="project" value="GO_Central"/>
</dbReference>
<reference evidence="7" key="1">
    <citation type="journal article" date="2011" name="Genome Biol.">
        <title>Comparative genomics of the social amoebae Dictyostelium discoideum and Dictyostelium purpureum.</title>
        <authorList>
            <consortium name="US DOE Joint Genome Institute (JGI-PGF)"/>
            <person name="Sucgang R."/>
            <person name="Kuo A."/>
            <person name="Tian X."/>
            <person name="Salerno W."/>
            <person name="Parikh A."/>
            <person name="Feasley C.L."/>
            <person name="Dalin E."/>
            <person name="Tu H."/>
            <person name="Huang E."/>
            <person name="Barry K."/>
            <person name="Lindquist E."/>
            <person name="Shapiro H."/>
            <person name="Bruce D."/>
            <person name="Schmutz J."/>
            <person name="Salamov A."/>
            <person name="Fey P."/>
            <person name="Gaudet P."/>
            <person name="Anjard C."/>
            <person name="Babu M.M."/>
            <person name="Basu S."/>
            <person name="Bushmanova Y."/>
            <person name="van der Wel H."/>
            <person name="Katoh-Kurasawa M."/>
            <person name="Dinh C."/>
            <person name="Coutinho P.M."/>
            <person name="Saito T."/>
            <person name="Elias M."/>
            <person name="Schaap P."/>
            <person name="Kay R.R."/>
            <person name="Henrissat B."/>
            <person name="Eichinger L."/>
            <person name="Rivero F."/>
            <person name="Putnam N.H."/>
            <person name="West C.M."/>
            <person name="Loomis W.F."/>
            <person name="Chisholm R.L."/>
            <person name="Shaulsky G."/>
            <person name="Strassmann J.E."/>
            <person name="Queller D.C."/>
            <person name="Kuspa A."/>
            <person name="Grigoriev I.V."/>
        </authorList>
    </citation>
    <scope>NUCLEOTIDE SEQUENCE [LARGE SCALE GENOMIC DNA]</scope>
    <source>
        <strain evidence="7">QSDP1</strain>
    </source>
</reference>
<dbReference type="GO" id="GO:0034599">
    <property type="term" value="P:cellular response to oxidative stress"/>
    <property type="evidence" value="ECO:0000318"/>
    <property type="project" value="GO_Central"/>
</dbReference>
<dbReference type="Gene3D" id="3.40.30.10">
    <property type="entry name" value="Glutaredoxin"/>
    <property type="match status" value="1"/>
</dbReference>
<dbReference type="GO" id="GO:0042744">
    <property type="term" value="P:hydrogen peroxide catabolic process"/>
    <property type="evidence" value="ECO:0000318"/>
    <property type="project" value="GO_Central"/>
</dbReference>
<dbReference type="RefSeq" id="XP_003286445.1">
    <property type="nucleotide sequence ID" value="XM_003286397.1"/>
</dbReference>
<dbReference type="OrthoDB" id="1882547at2759"/>
<keyword evidence="7" id="KW-1185">Reference proteome</keyword>